<evidence type="ECO:0000259" key="1">
    <source>
        <dbReference type="PROSITE" id="PS51186"/>
    </source>
</evidence>
<dbReference type="KEGG" id="aym:YM304_16470"/>
<dbReference type="RefSeq" id="WP_015441208.1">
    <property type="nucleotide sequence ID" value="NC_020520.1"/>
</dbReference>
<accession>A0A6C7E612</accession>
<protein>
    <recommendedName>
        <fullName evidence="1">N-acetyltransferase domain-containing protein</fullName>
    </recommendedName>
</protein>
<dbReference type="InterPro" id="IPR000182">
    <property type="entry name" value="GNAT_dom"/>
</dbReference>
<sequence>MRLRQPVDADAVAVATAVQASLAELLPWMPWASADYDEAMALAWIRGETGDPYRFAIVDDDGVLVGTCGLNGVDELNRSANLGYWVRTDRAGNGLATAATRLVAEFGLREAGYQRLEIKMSTRNHASRRVAEKAGATHEGVARSSLLLHGEFHDAHVWSILAGEI</sequence>
<name>A0A6C7E612_ILUCY</name>
<evidence type="ECO:0000313" key="2">
    <source>
        <dbReference type="EMBL" id="BAN01961.1"/>
    </source>
</evidence>
<organism evidence="2 3">
    <name type="scientific">Ilumatobacter coccineus (strain NBRC 103263 / KCTC 29153 / YM16-304)</name>
    <dbReference type="NCBI Taxonomy" id="1313172"/>
    <lineage>
        <taxon>Bacteria</taxon>
        <taxon>Bacillati</taxon>
        <taxon>Actinomycetota</taxon>
        <taxon>Acidimicrobiia</taxon>
        <taxon>Acidimicrobiales</taxon>
        <taxon>Ilumatobacteraceae</taxon>
        <taxon>Ilumatobacter</taxon>
    </lineage>
</organism>
<feature type="domain" description="N-acetyltransferase" evidence="1">
    <location>
        <begin position="12"/>
        <end position="164"/>
    </location>
</feature>
<dbReference type="SUPFAM" id="SSF55729">
    <property type="entry name" value="Acyl-CoA N-acyltransferases (Nat)"/>
    <property type="match status" value="1"/>
</dbReference>
<keyword evidence="3" id="KW-1185">Reference proteome</keyword>
<dbReference type="Pfam" id="PF13302">
    <property type="entry name" value="Acetyltransf_3"/>
    <property type="match status" value="1"/>
</dbReference>
<reference evidence="2 3" key="1">
    <citation type="journal article" date="2013" name="Int. J. Syst. Evol. Microbiol.">
        <title>Ilumatobacter nonamiense sp. nov. and Ilumatobacter coccineum sp. nov., isolated from seashore sand.</title>
        <authorList>
            <person name="Matsumoto A."/>
            <person name="Kasai H."/>
            <person name="Matsuo Y."/>
            <person name="Shizuri Y."/>
            <person name="Ichikawa N."/>
            <person name="Fujita N."/>
            <person name="Omura S."/>
            <person name="Takahashi Y."/>
        </authorList>
    </citation>
    <scope>NUCLEOTIDE SEQUENCE [LARGE SCALE GENOMIC DNA]</scope>
    <source>
        <strain evidence="3">NBRC 103263 / KCTC 29153 / YM16-304</strain>
    </source>
</reference>
<evidence type="ECO:0000313" key="3">
    <source>
        <dbReference type="Proteomes" id="UP000011863"/>
    </source>
</evidence>
<dbReference type="GO" id="GO:0008999">
    <property type="term" value="F:protein-N-terminal-alanine acetyltransferase activity"/>
    <property type="evidence" value="ECO:0007669"/>
    <property type="project" value="TreeGrafter"/>
</dbReference>
<dbReference type="GO" id="GO:0005737">
    <property type="term" value="C:cytoplasm"/>
    <property type="evidence" value="ECO:0007669"/>
    <property type="project" value="TreeGrafter"/>
</dbReference>
<dbReference type="PANTHER" id="PTHR43441">
    <property type="entry name" value="RIBOSOMAL-PROTEIN-SERINE ACETYLTRANSFERASE"/>
    <property type="match status" value="1"/>
</dbReference>
<dbReference type="InterPro" id="IPR016181">
    <property type="entry name" value="Acyl_CoA_acyltransferase"/>
</dbReference>
<dbReference type="GO" id="GO:1990189">
    <property type="term" value="F:protein N-terminal-serine acetyltransferase activity"/>
    <property type="evidence" value="ECO:0007669"/>
    <property type="project" value="TreeGrafter"/>
</dbReference>
<dbReference type="PROSITE" id="PS51186">
    <property type="entry name" value="GNAT"/>
    <property type="match status" value="1"/>
</dbReference>
<proteinExistence type="predicted"/>
<dbReference type="AlphaFoldDB" id="A0A6C7E612"/>
<dbReference type="Gene3D" id="3.40.630.30">
    <property type="match status" value="1"/>
</dbReference>
<gene>
    <name evidence="2" type="ORF">YM304_16470</name>
</gene>
<dbReference type="InterPro" id="IPR051908">
    <property type="entry name" value="Ribosomal_N-acetyltransferase"/>
</dbReference>
<dbReference type="Proteomes" id="UP000011863">
    <property type="component" value="Chromosome"/>
</dbReference>
<dbReference type="EMBL" id="AP012057">
    <property type="protein sequence ID" value="BAN01961.1"/>
    <property type="molecule type" value="Genomic_DNA"/>
</dbReference>
<dbReference type="PANTHER" id="PTHR43441:SF10">
    <property type="entry name" value="ACETYLTRANSFERASE"/>
    <property type="match status" value="1"/>
</dbReference>